<evidence type="ECO:0000313" key="2">
    <source>
        <dbReference type="EMBL" id="RPB15360.1"/>
    </source>
</evidence>
<dbReference type="Proteomes" id="UP000277580">
    <property type="component" value="Unassembled WGS sequence"/>
</dbReference>
<organism evidence="2 3">
    <name type="scientific">Morchella conica CCBAS932</name>
    <dbReference type="NCBI Taxonomy" id="1392247"/>
    <lineage>
        <taxon>Eukaryota</taxon>
        <taxon>Fungi</taxon>
        <taxon>Dikarya</taxon>
        <taxon>Ascomycota</taxon>
        <taxon>Pezizomycotina</taxon>
        <taxon>Pezizomycetes</taxon>
        <taxon>Pezizales</taxon>
        <taxon>Morchellaceae</taxon>
        <taxon>Morchella</taxon>
    </lineage>
</organism>
<name>A0A3N4KXS5_9PEZI</name>
<sequence length="59" mass="6595">MAPPVVPRAVTRWPVVKSPAGTVFNPLFFIFYFLFISKARSGQAMLPNQTKAKAKKKKS</sequence>
<protein>
    <submittedName>
        <fullName evidence="2">Uncharacterized protein</fullName>
    </submittedName>
</protein>
<keyword evidence="3" id="KW-1185">Reference proteome</keyword>
<gene>
    <name evidence="2" type="ORF">P167DRAFT_533156</name>
</gene>
<proteinExistence type="predicted"/>
<keyword evidence="1" id="KW-0812">Transmembrane</keyword>
<feature type="transmembrane region" description="Helical" evidence="1">
    <location>
        <begin position="20"/>
        <end position="37"/>
    </location>
</feature>
<reference evidence="2 3" key="1">
    <citation type="journal article" date="2018" name="Nat. Ecol. Evol.">
        <title>Pezizomycetes genomes reveal the molecular basis of ectomycorrhizal truffle lifestyle.</title>
        <authorList>
            <person name="Murat C."/>
            <person name="Payen T."/>
            <person name="Noel B."/>
            <person name="Kuo A."/>
            <person name="Morin E."/>
            <person name="Chen J."/>
            <person name="Kohler A."/>
            <person name="Krizsan K."/>
            <person name="Balestrini R."/>
            <person name="Da Silva C."/>
            <person name="Montanini B."/>
            <person name="Hainaut M."/>
            <person name="Levati E."/>
            <person name="Barry K.W."/>
            <person name="Belfiori B."/>
            <person name="Cichocki N."/>
            <person name="Clum A."/>
            <person name="Dockter R.B."/>
            <person name="Fauchery L."/>
            <person name="Guy J."/>
            <person name="Iotti M."/>
            <person name="Le Tacon F."/>
            <person name="Lindquist E.A."/>
            <person name="Lipzen A."/>
            <person name="Malagnac F."/>
            <person name="Mello A."/>
            <person name="Molinier V."/>
            <person name="Miyauchi S."/>
            <person name="Poulain J."/>
            <person name="Riccioni C."/>
            <person name="Rubini A."/>
            <person name="Sitrit Y."/>
            <person name="Splivallo R."/>
            <person name="Traeger S."/>
            <person name="Wang M."/>
            <person name="Zifcakova L."/>
            <person name="Wipf D."/>
            <person name="Zambonelli A."/>
            <person name="Paolocci F."/>
            <person name="Nowrousian M."/>
            <person name="Ottonello S."/>
            <person name="Baldrian P."/>
            <person name="Spatafora J.W."/>
            <person name="Henrissat B."/>
            <person name="Nagy L.G."/>
            <person name="Aury J.M."/>
            <person name="Wincker P."/>
            <person name="Grigoriev I.V."/>
            <person name="Bonfante P."/>
            <person name="Martin F.M."/>
        </authorList>
    </citation>
    <scope>NUCLEOTIDE SEQUENCE [LARGE SCALE GENOMIC DNA]</scope>
    <source>
        <strain evidence="2 3">CCBAS932</strain>
    </source>
</reference>
<dbReference type="EMBL" id="ML119113">
    <property type="protein sequence ID" value="RPB15360.1"/>
    <property type="molecule type" value="Genomic_DNA"/>
</dbReference>
<evidence type="ECO:0000256" key="1">
    <source>
        <dbReference type="SAM" id="Phobius"/>
    </source>
</evidence>
<accession>A0A3N4KXS5</accession>
<keyword evidence="1" id="KW-1133">Transmembrane helix</keyword>
<dbReference type="InParanoid" id="A0A3N4KXS5"/>
<keyword evidence="1" id="KW-0472">Membrane</keyword>
<evidence type="ECO:0000313" key="3">
    <source>
        <dbReference type="Proteomes" id="UP000277580"/>
    </source>
</evidence>
<dbReference type="AlphaFoldDB" id="A0A3N4KXS5"/>